<evidence type="ECO:0000259" key="1">
    <source>
        <dbReference type="Pfam" id="PF01738"/>
    </source>
</evidence>
<dbReference type="InterPro" id="IPR029058">
    <property type="entry name" value="AB_hydrolase_fold"/>
</dbReference>
<feature type="domain" description="Dienelactone hydrolase" evidence="1">
    <location>
        <begin position="451"/>
        <end position="673"/>
    </location>
</feature>
<keyword evidence="3" id="KW-1185">Reference proteome</keyword>
<dbReference type="OrthoDB" id="2147163at2759"/>
<dbReference type="PANTHER" id="PTHR37489">
    <property type="entry name" value="DUF3500 DOMAIN-CONTAINING PROTEIN"/>
    <property type="match status" value="1"/>
</dbReference>
<evidence type="ECO:0000313" key="3">
    <source>
        <dbReference type="Proteomes" id="UP000717696"/>
    </source>
</evidence>
<dbReference type="AlphaFoldDB" id="A0A9P9J887"/>
<dbReference type="InterPro" id="IPR002925">
    <property type="entry name" value="Dienelactn_hydro"/>
</dbReference>
<sequence length="674" mass="75434">MADSHPSTNWRTYIPPADTPRSVELANSTAYEWAAHRCAEPFIAGWKESWDTLLQQPYNGITIDGNVIPNLYRLADETEDHGAPVAAMVEAANSVLTTATAEEQRCLVKAIDAPEWRQWLNPEIYVYRHGVRLEETSEDVANAIYNLMRASLSPAGYYKASGCMKVNQFLGEAVNGVTVLNERSYNFTLFGTPSTTEPWGWQLSGHHFNMNCFILGTQMTVTPVFMGAEPNVIDEGPHKGTELFTDQEQTALKLIHSMDGDTRTRVRVYKKLSGAEYPSWRYHRADQRHLGGAFQDNRVIPFEGVKVTTLSSPQQDLVRQLVALSLNYLPERALTIKMDEIAAHWGETHFSWIGTFERETAFYYKVHSPVVMVEFDHHSGVFLNNKDPLPFHIHTLVRTPNGNDYGREWLRQYATRRTASWPMANPACCQLAPVSAEYEGKGRWEVIAGVNTYVVGDEHAEKAVIDIYDVFGVTSQTIQGADRLASQTSALIFVPDYFNGKPLEKSVLPPDTEEKLAQIMAFMSGPGDFGRHLETTLKIRKDIGSKWPQVEDHIGIFGLCWGGKIAVLATGEGNTGKGRHFKVSGTAHPAGLDAKDAEKLNVPHLLLASPGEPAEVVAQCEEIFSRPDKVGEVETYLTMFHGWMGARADLKNEANVKEYQRGYKHVANYFSKYL</sequence>
<gene>
    <name evidence="2" type="ORF">B0J13DRAFT_606953</name>
</gene>
<comment type="caution">
    <text evidence="2">The sequence shown here is derived from an EMBL/GenBank/DDBJ whole genome shotgun (WGS) entry which is preliminary data.</text>
</comment>
<dbReference type="Proteomes" id="UP000717696">
    <property type="component" value="Unassembled WGS sequence"/>
</dbReference>
<accession>A0A9P9J887</accession>
<organism evidence="2 3">
    <name type="scientific">Dactylonectria estremocensis</name>
    <dbReference type="NCBI Taxonomy" id="1079267"/>
    <lineage>
        <taxon>Eukaryota</taxon>
        <taxon>Fungi</taxon>
        <taxon>Dikarya</taxon>
        <taxon>Ascomycota</taxon>
        <taxon>Pezizomycotina</taxon>
        <taxon>Sordariomycetes</taxon>
        <taxon>Hypocreomycetidae</taxon>
        <taxon>Hypocreales</taxon>
        <taxon>Nectriaceae</taxon>
        <taxon>Dactylonectria</taxon>
    </lineage>
</organism>
<dbReference type="GO" id="GO:0016787">
    <property type="term" value="F:hydrolase activity"/>
    <property type="evidence" value="ECO:0007669"/>
    <property type="project" value="InterPro"/>
</dbReference>
<dbReference type="Gene3D" id="3.40.50.1820">
    <property type="entry name" value="alpha/beta hydrolase"/>
    <property type="match status" value="1"/>
</dbReference>
<dbReference type="PANTHER" id="PTHR37489:SF1">
    <property type="entry name" value="DUF3500 DOMAIN-CONTAINING PROTEIN"/>
    <property type="match status" value="1"/>
</dbReference>
<dbReference type="Pfam" id="PF12006">
    <property type="entry name" value="DUF3500"/>
    <property type="match status" value="1"/>
</dbReference>
<dbReference type="Pfam" id="PF01738">
    <property type="entry name" value="DLH"/>
    <property type="match status" value="1"/>
</dbReference>
<evidence type="ECO:0000313" key="2">
    <source>
        <dbReference type="EMBL" id="KAH7146884.1"/>
    </source>
</evidence>
<dbReference type="EMBL" id="JAGMUU010000008">
    <property type="protein sequence ID" value="KAH7146884.1"/>
    <property type="molecule type" value="Genomic_DNA"/>
</dbReference>
<protein>
    <recommendedName>
        <fullName evidence="1">Dienelactone hydrolase domain-containing protein</fullName>
    </recommendedName>
</protein>
<dbReference type="InterPro" id="IPR021889">
    <property type="entry name" value="DUF3500"/>
</dbReference>
<proteinExistence type="predicted"/>
<reference evidence="2" key="1">
    <citation type="journal article" date="2021" name="Nat. Commun.">
        <title>Genetic determinants of endophytism in the Arabidopsis root mycobiome.</title>
        <authorList>
            <person name="Mesny F."/>
            <person name="Miyauchi S."/>
            <person name="Thiergart T."/>
            <person name="Pickel B."/>
            <person name="Atanasova L."/>
            <person name="Karlsson M."/>
            <person name="Huettel B."/>
            <person name="Barry K.W."/>
            <person name="Haridas S."/>
            <person name="Chen C."/>
            <person name="Bauer D."/>
            <person name="Andreopoulos W."/>
            <person name="Pangilinan J."/>
            <person name="LaButti K."/>
            <person name="Riley R."/>
            <person name="Lipzen A."/>
            <person name="Clum A."/>
            <person name="Drula E."/>
            <person name="Henrissat B."/>
            <person name="Kohler A."/>
            <person name="Grigoriev I.V."/>
            <person name="Martin F.M."/>
            <person name="Hacquard S."/>
        </authorList>
    </citation>
    <scope>NUCLEOTIDE SEQUENCE</scope>
    <source>
        <strain evidence="2">MPI-CAGE-AT-0021</strain>
    </source>
</reference>
<name>A0A9P9J887_9HYPO</name>
<dbReference type="SUPFAM" id="SSF53474">
    <property type="entry name" value="alpha/beta-Hydrolases"/>
    <property type="match status" value="1"/>
</dbReference>